<dbReference type="AlphaFoldDB" id="A0AAP0JKJ1"/>
<gene>
    <name evidence="1" type="ORF">Syun_014511</name>
</gene>
<protein>
    <submittedName>
        <fullName evidence="1">Uncharacterized protein</fullName>
    </submittedName>
</protein>
<organism evidence="1 2">
    <name type="scientific">Stephania yunnanensis</name>
    <dbReference type="NCBI Taxonomy" id="152371"/>
    <lineage>
        <taxon>Eukaryota</taxon>
        <taxon>Viridiplantae</taxon>
        <taxon>Streptophyta</taxon>
        <taxon>Embryophyta</taxon>
        <taxon>Tracheophyta</taxon>
        <taxon>Spermatophyta</taxon>
        <taxon>Magnoliopsida</taxon>
        <taxon>Ranunculales</taxon>
        <taxon>Menispermaceae</taxon>
        <taxon>Menispermoideae</taxon>
        <taxon>Cissampelideae</taxon>
        <taxon>Stephania</taxon>
    </lineage>
</organism>
<name>A0AAP0JKJ1_9MAGN</name>
<dbReference type="EMBL" id="JBBNAF010000006">
    <property type="protein sequence ID" value="KAK9135181.1"/>
    <property type="molecule type" value="Genomic_DNA"/>
</dbReference>
<keyword evidence="2" id="KW-1185">Reference proteome</keyword>
<dbReference type="Proteomes" id="UP001420932">
    <property type="component" value="Unassembled WGS sequence"/>
</dbReference>
<evidence type="ECO:0000313" key="1">
    <source>
        <dbReference type="EMBL" id="KAK9135181.1"/>
    </source>
</evidence>
<accession>A0AAP0JKJ1</accession>
<reference evidence="1 2" key="1">
    <citation type="submission" date="2024-01" db="EMBL/GenBank/DDBJ databases">
        <title>Genome assemblies of Stephania.</title>
        <authorList>
            <person name="Yang L."/>
        </authorList>
    </citation>
    <scope>NUCLEOTIDE SEQUENCE [LARGE SCALE GENOMIC DNA]</scope>
    <source>
        <strain evidence="1">YNDBR</strain>
        <tissue evidence="1">Leaf</tissue>
    </source>
</reference>
<sequence length="86" mass="10102">MWKGTLSIPTTNLHPHICLLGPEITCVDSYFHEKIIRNFKVINWSLSSFFFSMKKLSYNRSSEMKNHVSIRKASMHNIEETDGWLQ</sequence>
<comment type="caution">
    <text evidence="1">The sequence shown here is derived from an EMBL/GenBank/DDBJ whole genome shotgun (WGS) entry which is preliminary data.</text>
</comment>
<proteinExistence type="predicted"/>
<evidence type="ECO:0000313" key="2">
    <source>
        <dbReference type="Proteomes" id="UP001420932"/>
    </source>
</evidence>